<dbReference type="PROSITE" id="PS50109">
    <property type="entry name" value="HIS_KIN"/>
    <property type="match status" value="1"/>
</dbReference>
<feature type="transmembrane region" description="Helical" evidence="14">
    <location>
        <begin position="21"/>
        <end position="39"/>
    </location>
</feature>
<protein>
    <recommendedName>
        <fullName evidence="3">histidine kinase</fullName>
        <ecNumber evidence="3">2.7.13.3</ecNumber>
    </recommendedName>
</protein>
<feature type="domain" description="Histidine kinase" evidence="15">
    <location>
        <begin position="148"/>
        <end position="363"/>
    </location>
</feature>
<keyword evidence="4" id="KW-1003">Cell membrane</keyword>
<comment type="catalytic activity">
    <reaction evidence="1">
        <text>ATP + protein L-histidine = ADP + protein N-phospho-L-histidine.</text>
        <dbReference type="EC" id="2.7.13.3"/>
    </reaction>
</comment>
<dbReference type="InterPro" id="IPR003661">
    <property type="entry name" value="HisK_dim/P_dom"/>
</dbReference>
<dbReference type="Gene3D" id="1.10.287.130">
    <property type="match status" value="1"/>
</dbReference>
<evidence type="ECO:0000256" key="13">
    <source>
        <dbReference type="ARBA" id="ARBA00023136"/>
    </source>
</evidence>
<feature type="domain" description="HAMP" evidence="16">
    <location>
        <begin position="88"/>
        <end position="140"/>
    </location>
</feature>
<evidence type="ECO:0000256" key="11">
    <source>
        <dbReference type="ARBA" id="ARBA00022989"/>
    </source>
</evidence>
<keyword evidence="6" id="KW-0808">Transferase</keyword>
<keyword evidence="9" id="KW-0418">Kinase</keyword>
<dbReference type="SUPFAM" id="SSF47384">
    <property type="entry name" value="Homodimeric domain of signal transducing histidine kinase"/>
    <property type="match status" value="1"/>
</dbReference>
<dbReference type="GO" id="GO:0005524">
    <property type="term" value="F:ATP binding"/>
    <property type="evidence" value="ECO:0007669"/>
    <property type="project" value="UniProtKB-KW"/>
</dbReference>
<dbReference type="RefSeq" id="WP_147666462.1">
    <property type="nucleotide sequence ID" value="NZ_VDUW01000003.1"/>
</dbReference>
<evidence type="ECO:0000256" key="5">
    <source>
        <dbReference type="ARBA" id="ARBA00022553"/>
    </source>
</evidence>
<evidence type="ECO:0000256" key="4">
    <source>
        <dbReference type="ARBA" id="ARBA00022475"/>
    </source>
</evidence>
<dbReference type="GO" id="GO:0005886">
    <property type="term" value="C:plasma membrane"/>
    <property type="evidence" value="ECO:0007669"/>
    <property type="project" value="UniProtKB-SubCell"/>
</dbReference>
<dbReference type="PANTHER" id="PTHR45528">
    <property type="entry name" value="SENSOR HISTIDINE KINASE CPXA"/>
    <property type="match status" value="1"/>
</dbReference>
<evidence type="ECO:0000256" key="8">
    <source>
        <dbReference type="ARBA" id="ARBA00022741"/>
    </source>
</evidence>
<evidence type="ECO:0000256" key="3">
    <source>
        <dbReference type="ARBA" id="ARBA00012438"/>
    </source>
</evidence>
<keyword evidence="7 14" id="KW-0812">Transmembrane</keyword>
<dbReference type="AlphaFoldDB" id="A0A5C8NX61"/>
<name>A0A5C8NX61_9BACI</name>
<organism evidence="17 18">
    <name type="scientific">Cerasibacillus terrae</name>
    <dbReference type="NCBI Taxonomy" id="2498845"/>
    <lineage>
        <taxon>Bacteria</taxon>
        <taxon>Bacillati</taxon>
        <taxon>Bacillota</taxon>
        <taxon>Bacilli</taxon>
        <taxon>Bacillales</taxon>
        <taxon>Bacillaceae</taxon>
        <taxon>Cerasibacillus</taxon>
    </lineage>
</organism>
<dbReference type="Proteomes" id="UP000321574">
    <property type="component" value="Unassembled WGS sequence"/>
</dbReference>
<dbReference type="SUPFAM" id="SSF55874">
    <property type="entry name" value="ATPase domain of HSP90 chaperone/DNA topoisomerase II/histidine kinase"/>
    <property type="match status" value="1"/>
</dbReference>
<dbReference type="InterPro" id="IPR004358">
    <property type="entry name" value="Sig_transdc_His_kin-like_C"/>
</dbReference>
<dbReference type="InterPro" id="IPR003660">
    <property type="entry name" value="HAMP_dom"/>
</dbReference>
<dbReference type="InterPro" id="IPR050398">
    <property type="entry name" value="HssS/ArlS-like"/>
</dbReference>
<evidence type="ECO:0000256" key="7">
    <source>
        <dbReference type="ARBA" id="ARBA00022692"/>
    </source>
</evidence>
<comment type="caution">
    <text evidence="17">The sequence shown here is derived from an EMBL/GenBank/DDBJ whole genome shotgun (WGS) entry which is preliminary data.</text>
</comment>
<evidence type="ECO:0000256" key="6">
    <source>
        <dbReference type="ARBA" id="ARBA00022679"/>
    </source>
</evidence>
<reference evidence="17 18" key="1">
    <citation type="submission" date="2019-06" db="EMBL/GenBank/DDBJ databases">
        <title>Cerasibacillus sp. nov., isolated from maize field.</title>
        <authorList>
            <person name="Lin S.-Y."/>
            <person name="Tsai C.-F."/>
            <person name="Young C.-C."/>
        </authorList>
    </citation>
    <scope>NUCLEOTIDE SEQUENCE [LARGE SCALE GENOMIC DNA]</scope>
    <source>
        <strain evidence="17 18">CC-CFT480</strain>
    </source>
</reference>
<dbReference type="CDD" id="cd00082">
    <property type="entry name" value="HisKA"/>
    <property type="match status" value="1"/>
</dbReference>
<evidence type="ECO:0000256" key="14">
    <source>
        <dbReference type="SAM" id="Phobius"/>
    </source>
</evidence>
<comment type="subcellular location">
    <subcellularLocation>
        <location evidence="2">Cell membrane</location>
        <topology evidence="2">Multi-pass membrane protein</topology>
    </subcellularLocation>
</comment>
<dbReference type="SMART" id="SM00388">
    <property type="entry name" value="HisKA"/>
    <property type="match status" value="1"/>
</dbReference>
<accession>A0A5C8NX61</accession>
<keyword evidence="12" id="KW-0902">Two-component regulatory system</keyword>
<keyword evidence="10" id="KW-0067">ATP-binding</keyword>
<dbReference type="InterPro" id="IPR036097">
    <property type="entry name" value="HisK_dim/P_sf"/>
</dbReference>
<keyword evidence="5" id="KW-0597">Phosphoprotein</keyword>
<dbReference type="EMBL" id="VDUW01000003">
    <property type="protein sequence ID" value="TXL65792.1"/>
    <property type="molecule type" value="Genomic_DNA"/>
</dbReference>
<dbReference type="PROSITE" id="PS50885">
    <property type="entry name" value="HAMP"/>
    <property type="match status" value="1"/>
</dbReference>
<feature type="transmembrane region" description="Helical" evidence="14">
    <location>
        <begin position="67"/>
        <end position="87"/>
    </location>
</feature>
<dbReference type="InterPro" id="IPR005467">
    <property type="entry name" value="His_kinase_dom"/>
</dbReference>
<dbReference type="Gene3D" id="6.10.340.10">
    <property type="match status" value="1"/>
</dbReference>
<keyword evidence="8" id="KW-0547">Nucleotide-binding</keyword>
<dbReference type="CDD" id="cd06225">
    <property type="entry name" value="HAMP"/>
    <property type="match status" value="1"/>
</dbReference>
<evidence type="ECO:0000256" key="12">
    <source>
        <dbReference type="ARBA" id="ARBA00023012"/>
    </source>
</evidence>
<gene>
    <name evidence="17" type="ORF">FHP05_06650</name>
</gene>
<dbReference type="PRINTS" id="PR00344">
    <property type="entry name" value="BCTRLSENSOR"/>
</dbReference>
<dbReference type="SMART" id="SM00304">
    <property type="entry name" value="HAMP"/>
    <property type="match status" value="1"/>
</dbReference>
<dbReference type="Pfam" id="PF02518">
    <property type="entry name" value="HATPase_c"/>
    <property type="match status" value="1"/>
</dbReference>
<dbReference type="InterPro" id="IPR036890">
    <property type="entry name" value="HATPase_C_sf"/>
</dbReference>
<evidence type="ECO:0000313" key="17">
    <source>
        <dbReference type="EMBL" id="TXL65792.1"/>
    </source>
</evidence>
<dbReference type="Pfam" id="PF00512">
    <property type="entry name" value="HisKA"/>
    <property type="match status" value="1"/>
</dbReference>
<evidence type="ECO:0000313" key="18">
    <source>
        <dbReference type="Proteomes" id="UP000321574"/>
    </source>
</evidence>
<dbReference type="CDD" id="cd00075">
    <property type="entry name" value="HATPase"/>
    <property type="match status" value="1"/>
</dbReference>
<dbReference type="SMART" id="SM00387">
    <property type="entry name" value="HATPase_c"/>
    <property type="match status" value="1"/>
</dbReference>
<evidence type="ECO:0000256" key="9">
    <source>
        <dbReference type="ARBA" id="ARBA00022777"/>
    </source>
</evidence>
<keyword evidence="13 14" id="KW-0472">Membrane</keyword>
<evidence type="ECO:0000259" key="15">
    <source>
        <dbReference type="PROSITE" id="PS50109"/>
    </source>
</evidence>
<evidence type="ECO:0000256" key="1">
    <source>
        <dbReference type="ARBA" id="ARBA00000085"/>
    </source>
</evidence>
<proteinExistence type="predicted"/>
<dbReference type="PANTHER" id="PTHR45528:SF1">
    <property type="entry name" value="SENSOR HISTIDINE KINASE CPXA"/>
    <property type="match status" value="1"/>
</dbReference>
<dbReference type="Gene3D" id="3.30.565.10">
    <property type="entry name" value="Histidine kinase-like ATPase, C-terminal domain"/>
    <property type="match status" value="1"/>
</dbReference>
<dbReference type="GO" id="GO:0000155">
    <property type="term" value="F:phosphorelay sensor kinase activity"/>
    <property type="evidence" value="ECO:0007669"/>
    <property type="project" value="InterPro"/>
</dbReference>
<evidence type="ECO:0000256" key="2">
    <source>
        <dbReference type="ARBA" id="ARBA00004651"/>
    </source>
</evidence>
<sequence>MSRRKPKKSLFPKGFLWRLSAINILVIATAIAVSSWAVYHTACFLVEGMGNFGELRQKQFNATLFQYLWIFSVVIITFGSILHLHFVKKLIHPIHQLIESTQQMKKGKYPEPIDGTNDDEVGELVNHFNELVLQLKHNEKERKKMVADISHELRTPLANLNGYLKALENGMIDGNPDLYHSLLKESERMTLMLKQLEQLKEWDHVNVRNFIQKESLRVEKVIEQTIRMFDWSLKQEKIPLNLAIEKQSVFINEEGFQQVLSNLLDNAIQYYQGSGPIMVVGKVISEDRYRVTVTGPSQPITEEAEKRIFDRFYRIDPSRNRKTGGSGLGLAIAKEIVEQHGGNIGLIRGEEQNSFWFDVEIEQ</sequence>
<keyword evidence="18" id="KW-1185">Reference proteome</keyword>
<dbReference type="OrthoDB" id="335833at2"/>
<dbReference type="EC" id="2.7.13.3" evidence="3"/>
<dbReference type="InterPro" id="IPR003594">
    <property type="entry name" value="HATPase_dom"/>
</dbReference>
<dbReference type="Pfam" id="PF00672">
    <property type="entry name" value="HAMP"/>
    <property type="match status" value="1"/>
</dbReference>
<evidence type="ECO:0000259" key="16">
    <source>
        <dbReference type="PROSITE" id="PS50885"/>
    </source>
</evidence>
<keyword evidence="11 14" id="KW-1133">Transmembrane helix</keyword>
<dbReference type="SUPFAM" id="SSF158472">
    <property type="entry name" value="HAMP domain-like"/>
    <property type="match status" value="1"/>
</dbReference>
<evidence type="ECO:0000256" key="10">
    <source>
        <dbReference type="ARBA" id="ARBA00022840"/>
    </source>
</evidence>